<dbReference type="AlphaFoldDB" id="A0A5B7I1G1"/>
<reference evidence="2 3" key="1">
    <citation type="submission" date="2019-05" db="EMBL/GenBank/DDBJ databases">
        <title>Another draft genome of Portunus trituberculatus and its Hox gene families provides insights of decapod evolution.</title>
        <authorList>
            <person name="Jeong J.-H."/>
            <person name="Song I."/>
            <person name="Kim S."/>
            <person name="Choi T."/>
            <person name="Kim D."/>
            <person name="Ryu S."/>
            <person name="Kim W."/>
        </authorList>
    </citation>
    <scope>NUCLEOTIDE SEQUENCE [LARGE SCALE GENOMIC DNA]</scope>
    <source>
        <tissue evidence="2">Muscle</tissue>
    </source>
</reference>
<comment type="caution">
    <text evidence="2">The sequence shown here is derived from an EMBL/GenBank/DDBJ whole genome shotgun (WGS) entry which is preliminary data.</text>
</comment>
<name>A0A5B7I1G1_PORTR</name>
<dbReference type="Proteomes" id="UP000324222">
    <property type="component" value="Unassembled WGS sequence"/>
</dbReference>
<evidence type="ECO:0000313" key="2">
    <source>
        <dbReference type="EMBL" id="MPC75739.1"/>
    </source>
</evidence>
<feature type="region of interest" description="Disordered" evidence="1">
    <location>
        <begin position="1"/>
        <end position="29"/>
    </location>
</feature>
<evidence type="ECO:0000313" key="3">
    <source>
        <dbReference type="Proteomes" id="UP000324222"/>
    </source>
</evidence>
<protein>
    <submittedName>
        <fullName evidence="2">Uncharacterized protein</fullName>
    </submittedName>
</protein>
<keyword evidence="3" id="KW-1185">Reference proteome</keyword>
<proteinExistence type="predicted"/>
<dbReference type="EMBL" id="VSRR010041770">
    <property type="protein sequence ID" value="MPC75739.1"/>
    <property type="molecule type" value="Genomic_DNA"/>
</dbReference>
<accession>A0A5B7I1G1</accession>
<dbReference type="OrthoDB" id="10028556at2759"/>
<organism evidence="2 3">
    <name type="scientific">Portunus trituberculatus</name>
    <name type="common">Swimming crab</name>
    <name type="synonym">Neptunus trituberculatus</name>
    <dbReference type="NCBI Taxonomy" id="210409"/>
    <lineage>
        <taxon>Eukaryota</taxon>
        <taxon>Metazoa</taxon>
        <taxon>Ecdysozoa</taxon>
        <taxon>Arthropoda</taxon>
        <taxon>Crustacea</taxon>
        <taxon>Multicrustacea</taxon>
        <taxon>Malacostraca</taxon>
        <taxon>Eumalacostraca</taxon>
        <taxon>Eucarida</taxon>
        <taxon>Decapoda</taxon>
        <taxon>Pleocyemata</taxon>
        <taxon>Brachyura</taxon>
        <taxon>Eubrachyura</taxon>
        <taxon>Portunoidea</taxon>
        <taxon>Portunidae</taxon>
        <taxon>Portuninae</taxon>
        <taxon>Portunus</taxon>
    </lineage>
</organism>
<sequence length="113" mass="12145">MLRPATTGGHLSTGVEHHHQYPPPPGSPLQLTPVLLNSQVDRLADTAYELVRNLPPFEPKTQQQLNNNNKRKMSKELEAATHAHTHALAHAKGYGAEGANPAHIAVALPSVTA</sequence>
<gene>
    <name evidence="2" type="ORF">E2C01_070133</name>
</gene>
<evidence type="ECO:0000256" key="1">
    <source>
        <dbReference type="SAM" id="MobiDB-lite"/>
    </source>
</evidence>